<organism evidence="4 5">
    <name type="scientific">Stylophora pistillata</name>
    <name type="common">Smooth cauliflower coral</name>
    <dbReference type="NCBI Taxonomy" id="50429"/>
    <lineage>
        <taxon>Eukaryota</taxon>
        <taxon>Metazoa</taxon>
        <taxon>Cnidaria</taxon>
        <taxon>Anthozoa</taxon>
        <taxon>Hexacorallia</taxon>
        <taxon>Scleractinia</taxon>
        <taxon>Astrocoeniina</taxon>
        <taxon>Pocilloporidae</taxon>
        <taxon>Stylophora</taxon>
    </lineage>
</organism>
<evidence type="ECO:0000313" key="4">
    <source>
        <dbReference type="EMBL" id="PFX15043.1"/>
    </source>
</evidence>
<keyword evidence="1" id="KW-0472">Membrane</keyword>
<proteinExistence type="predicted"/>
<feature type="signal peptide" evidence="2">
    <location>
        <begin position="1"/>
        <end position="23"/>
    </location>
</feature>
<sequence>MANTFKAFEVFLFLTLQTSCIMALNLSAYYDQFAHPLGLQLPLPNISSVDAKVSKECWDAVLKLDASTIAHYLDALGKPGSGMLIGNFAMLGSYSECTKTIADAHYCTAFLSISSLPKLNLYPSLVIPQVSLKPIQIGSKEISVVCDKKSEYTTGVIITLALCGYILSLCLLGTIVDCTLSFLESRPSNINENNEISLVESGHIITDKGEIPNGQEGNHVTEDTYLLGHSPKANSSPSETLSSSQLQMIRQPNLLSLKELFQRFTFQAVQNSSFSVDTFFVLRLTPPYMFLVLFYDKLNGFLGKGPLWFYAQNNPQCEKYWWTNLLYINNFYPKKTNGGHGLCMGWTWYLADDMQFYIIAPVILFIAYRFRLRGLLAIVSVLLAASFVTTATIYYSYDLTGDDYDLVYTKPYCRIPSYLVGMVLGYLLHKAKDWRLPTKFGK</sequence>
<evidence type="ECO:0000259" key="3">
    <source>
        <dbReference type="Pfam" id="PF01757"/>
    </source>
</evidence>
<dbReference type="PANTHER" id="PTHR11161">
    <property type="entry name" value="O-ACYLTRANSFERASE"/>
    <property type="match status" value="1"/>
</dbReference>
<dbReference type="InterPro" id="IPR002656">
    <property type="entry name" value="Acyl_transf_3_dom"/>
</dbReference>
<dbReference type="Pfam" id="PF01757">
    <property type="entry name" value="Acyl_transf_3"/>
    <property type="match status" value="1"/>
</dbReference>
<dbReference type="Proteomes" id="UP000225706">
    <property type="component" value="Unassembled WGS sequence"/>
</dbReference>
<accession>A0A2B4RDY7</accession>
<comment type="caution">
    <text evidence="4">The sequence shown here is derived from an EMBL/GenBank/DDBJ whole genome shotgun (WGS) entry which is preliminary data.</text>
</comment>
<dbReference type="AlphaFoldDB" id="A0A2B4RDY7"/>
<feature type="chain" id="PRO_5012270510" evidence="2">
    <location>
        <begin position="24"/>
        <end position="442"/>
    </location>
</feature>
<keyword evidence="2" id="KW-0732">Signal</keyword>
<keyword evidence="1" id="KW-0812">Transmembrane</keyword>
<name>A0A2B4RDY7_STYPI</name>
<protein>
    <submittedName>
        <fullName evidence="4">Nose resistant to fluoxetine protein 6</fullName>
    </submittedName>
</protein>
<evidence type="ECO:0000313" key="5">
    <source>
        <dbReference type="Proteomes" id="UP000225706"/>
    </source>
</evidence>
<gene>
    <name evidence="4" type="primary">nrf-6</name>
    <name evidence="4" type="ORF">AWC38_SpisGene20757</name>
</gene>
<reference evidence="5" key="1">
    <citation type="journal article" date="2017" name="bioRxiv">
        <title>Comparative analysis of the genomes of Stylophora pistillata and Acropora digitifera provides evidence for extensive differences between species of corals.</title>
        <authorList>
            <person name="Voolstra C.R."/>
            <person name="Li Y."/>
            <person name="Liew Y.J."/>
            <person name="Baumgarten S."/>
            <person name="Zoccola D."/>
            <person name="Flot J.-F."/>
            <person name="Tambutte S."/>
            <person name="Allemand D."/>
            <person name="Aranda M."/>
        </authorList>
    </citation>
    <scope>NUCLEOTIDE SEQUENCE [LARGE SCALE GENOMIC DNA]</scope>
</reference>
<keyword evidence="5" id="KW-1185">Reference proteome</keyword>
<feature type="transmembrane region" description="Helical" evidence="1">
    <location>
        <begin position="415"/>
        <end position="431"/>
    </location>
</feature>
<evidence type="ECO:0000256" key="2">
    <source>
        <dbReference type="SAM" id="SignalP"/>
    </source>
</evidence>
<keyword evidence="1" id="KW-1133">Transmembrane helix</keyword>
<feature type="transmembrane region" description="Helical" evidence="1">
    <location>
        <begin position="346"/>
        <end position="368"/>
    </location>
</feature>
<feature type="domain" description="Acyltransferase 3" evidence="3">
    <location>
        <begin position="281"/>
        <end position="440"/>
    </location>
</feature>
<dbReference type="EMBL" id="LSMT01000693">
    <property type="protein sequence ID" value="PFX15043.1"/>
    <property type="molecule type" value="Genomic_DNA"/>
</dbReference>
<dbReference type="GO" id="GO:0016747">
    <property type="term" value="F:acyltransferase activity, transferring groups other than amino-acyl groups"/>
    <property type="evidence" value="ECO:0007669"/>
    <property type="project" value="InterPro"/>
</dbReference>
<feature type="transmembrane region" description="Helical" evidence="1">
    <location>
        <begin position="375"/>
        <end position="395"/>
    </location>
</feature>
<dbReference type="InterPro" id="IPR052728">
    <property type="entry name" value="O2_lipid_transport_reg"/>
</dbReference>
<evidence type="ECO:0000256" key="1">
    <source>
        <dbReference type="SAM" id="Phobius"/>
    </source>
</evidence>
<dbReference type="PANTHER" id="PTHR11161:SF0">
    <property type="entry name" value="O-ACYLTRANSFERASE LIKE PROTEIN"/>
    <property type="match status" value="1"/>
</dbReference>
<dbReference type="OrthoDB" id="5988087at2759"/>